<comment type="subcellular location">
    <subcellularLocation>
        <location evidence="1">Cell membrane</location>
        <topology evidence="1">Multi-pass membrane protein</topology>
    </subcellularLocation>
    <subcellularLocation>
        <location evidence="7">Membrane</location>
        <topology evidence="7">Multi-pass membrane protein</topology>
    </subcellularLocation>
</comment>
<dbReference type="PANTHER" id="PTHR16024:SF6">
    <property type="entry name" value="XK-RELATED PROTEIN"/>
    <property type="match status" value="1"/>
</dbReference>
<dbReference type="GO" id="GO:0043652">
    <property type="term" value="P:engulfment of apoptotic cell"/>
    <property type="evidence" value="ECO:0007669"/>
    <property type="project" value="TreeGrafter"/>
</dbReference>
<dbReference type="AlphaFoldDB" id="E0VH93"/>
<dbReference type="GO" id="GO:1902742">
    <property type="term" value="P:apoptotic process involved in development"/>
    <property type="evidence" value="ECO:0007669"/>
    <property type="project" value="TreeGrafter"/>
</dbReference>
<feature type="transmembrane region" description="Helical" evidence="7">
    <location>
        <begin position="310"/>
        <end position="328"/>
    </location>
</feature>
<dbReference type="Pfam" id="PF09815">
    <property type="entry name" value="XK-related"/>
    <property type="match status" value="1"/>
</dbReference>
<keyword evidence="10" id="KW-1185">Reference proteome</keyword>
<dbReference type="EnsemblMetazoa" id="PHUM204090-RA">
    <property type="protein sequence ID" value="PHUM204090-PA"/>
    <property type="gene ID" value="PHUM204090"/>
</dbReference>
<evidence type="ECO:0000256" key="7">
    <source>
        <dbReference type="RuleBase" id="RU910716"/>
    </source>
</evidence>
<keyword evidence="3" id="KW-1003">Cell membrane</keyword>
<organism>
    <name type="scientific">Pediculus humanus subsp. corporis</name>
    <name type="common">Body louse</name>
    <dbReference type="NCBI Taxonomy" id="121224"/>
    <lineage>
        <taxon>Eukaryota</taxon>
        <taxon>Metazoa</taxon>
        <taxon>Ecdysozoa</taxon>
        <taxon>Arthropoda</taxon>
        <taxon>Hexapoda</taxon>
        <taxon>Insecta</taxon>
        <taxon>Pterygota</taxon>
        <taxon>Neoptera</taxon>
        <taxon>Paraneoptera</taxon>
        <taxon>Psocodea</taxon>
        <taxon>Troctomorpha</taxon>
        <taxon>Phthiraptera</taxon>
        <taxon>Anoplura</taxon>
        <taxon>Pediculidae</taxon>
        <taxon>Pediculus</taxon>
    </lineage>
</organism>
<feature type="transmembrane region" description="Helical" evidence="7">
    <location>
        <begin position="170"/>
        <end position="191"/>
    </location>
</feature>
<keyword evidence="6 7" id="KW-0472">Membrane</keyword>
<dbReference type="GO" id="GO:0005886">
    <property type="term" value="C:plasma membrane"/>
    <property type="evidence" value="ECO:0007669"/>
    <property type="project" value="UniProtKB-SubCell"/>
</dbReference>
<dbReference type="eggNOG" id="KOG4790">
    <property type="taxonomic scope" value="Eukaryota"/>
</dbReference>
<dbReference type="GO" id="GO:0070782">
    <property type="term" value="P:phosphatidylserine exposure on apoptotic cell surface"/>
    <property type="evidence" value="ECO:0007669"/>
    <property type="project" value="TreeGrafter"/>
</dbReference>
<evidence type="ECO:0000256" key="4">
    <source>
        <dbReference type="ARBA" id="ARBA00022692"/>
    </source>
</evidence>
<evidence type="ECO:0000313" key="10">
    <source>
        <dbReference type="Proteomes" id="UP000009046"/>
    </source>
</evidence>
<evidence type="ECO:0000256" key="1">
    <source>
        <dbReference type="ARBA" id="ARBA00004651"/>
    </source>
</evidence>
<feature type="transmembrane region" description="Helical" evidence="7">
    <location>
        <begin position="211"/>
        <end position="230"/>
    </location>
</feature>
<dbReference type="RefSeq" id="XP_002425487.1">
    <property type="nucleotide sequence ID" value="XM_002425442.1"/>
</dbReference>
<reference evidence="9" key="3">
    <citation type="submission" date="2020-05" db="UniProtKB">
        <authorList>
            <consortium name="EnsemblMetazoa"/>
        </authorList>
    </citation>
    <scope>IDENTIFICATION</scope>
    <source>
        <strain evidence="9">USDA</strain>
    </source>
</reference>
<feature type="transmembrane region" description="Helical" evidence="7">
    <location>
        <begin position="279"/>
        <end position="298"/>
    </location>
</feature>
<dbReference type="OMA" id="NIWPHEA"/>
<reference evidence="8" key="2">
    <citation type="submission" date="2007-04" db="EMBL/GenBank/DDBJ databases">
        <title>The genome of the human body louse.</title>
        <authorList>
            <consortium name="The Human Body Louse Genome Consortium"/>
            <person name="Kirkness E."/>
            <person name="Walenz B."/>
            <person name="Hass B."/>
            <person name="Bruggner R."/>
            <person name="Strausberg R."/>
        </authorList>
    </citation>
    <scope>NUCLEOTIDE SEQUENCE</scope>
    <source>
        <strain evidence="8">USDA</strain>
    </source>
</reference>
<dbReference type="InterPro" id="IPR018629">
    <property type="entry name" value="XK-rel"/>
</dbReference>
<feature type="transmembrane region" description="Helical" evidence="7">
    <location>
        <begin position="120"/>
        <end position="142"/>
    </location>
</feature>
<evidence type="ECO:0000313" key="9">
    <source>
        <dbReference type="EnsemblMetazoa" id="PHUM204090-PA"/>
    </source>
</evidence>
<keyword evidence="4 7" id="KW-0812">Transmembrane</keyword>
<dbReference type="InterPro" id="IPR050895">
    <property type="entry name" value="XK-related_scramblase"/>
</dbReference>
<protein>
    <recommendedName>
        <fullName evidence="7">XK-related protein</fullName>
    </recommendedName>
</protein>
<dbReference type="VEuPathDB" id="VectorBase:PHUM204090"/>
<reference evidence="8" key="1">
    <citation type="submission" date="2007-04" db="EMBL/GenBank/DDBJ databases">
        <title>Annotation of Pediculus humanus corporis strain USDA.</title>
        <authorList>
            <person name="Kirkness E."/>
            <person name="Hannick L."/>
            <person name="Hass B."/>
            <person name="Bruggner R."/>
            <person name="Lawson D."/>
            <person name="Bidwell S."/>
            <person name="Joardar V."/>
            <person name="Caler E."/>
            <person name="Walenz B."/>
            <person name="Inman J."/>
            <person name="Schobel S."/>
            <person name="Galinsky K."/>
            <person name="Amedeo P."/>
            <person name="Strausberg R."/>
        </authorList>
    </citation>
    <scope>NUCLEOTIDE SEQUENCE</scope>
    <source>
        <strain evidence="8">USDA</strain>
    </source>
</reference>
<feature type="transmembrane region" description="Helical" evidence="7">
    <location>
        <begin position="42"/>
        <end position="69"/>
    </location>
</feature>
<dbReference type="KEGG" id="phu:Phum_PHUM204090"/>
<dbReference type="OrthoDB" id="6136301at2759"/>
<proteinExistence type="inferred from homology"/>
<evidence type="ECO:0000313" key="8">
    <source>
        <dbReference type="EMBL" id="EEB12749.1"/>
    </source>
</evidence>
<evidence type="ECO:0000256" key="5">
    <source>
        <dbReference type="ARBA" id="ARBA00022989"/>
    </source>
</evidence>
<dbReference type="EMBL" id="DS235165">
    <property type="protein sequence ID" value="EEB12749.1"/>
    <property type="molecule type" value="Genomic_DNA"/>
</dbReference>
<dbReference type="GeneID" id="8238533"/>
<dbReference type="PANTHER" id="PTHR16024">
    <property type="entry name" value="XK-RELATED PROTEIN"/>
    <property type="match status" value="1"/>
</dbReference>
<evidence type="ECO:0000256" key="6">
    <source>
        <dbReference type="ARBA" id="ARBA00023136"/>
    </source>
</evidence>
<feature type="transmembrane region" description="Helical" evidence="7">
    <location>
        <begin position="340"/>
        <end position="359"/>
    </location>
</feature>
<feature type="transmembrane region" description="Helical" evidence="7">
    <location>
        <begin position="76"/>
        <end position="100"/>
    </location>
</feature>
<dbReference type="HOGENOM" id="CLU_028534_4_1_1"/>
<dbReference type="InParanoid" id="E0VH93"/>
<keyword evidence="5 7" id="KW-1133">Transmembrane helix</keyword>
<dbReference type="Proteomes" id="UP000009046">
    <property type="component" value="Unassembled WGS sequence"/>
</dbReference>
<dbReference type="FunCoup" id="E0VH93">
    <property type="interactions" value="319"/>
</dbReference>
<name>E0VH93_PEDHC</name>
<evidence type="ECO:0000256" key="3">
    <source>
        <dbReference type="ARBA" id="ARBA00022475"/>
    </source>
</evidence>
<accession>E0VH93</accession>
<comment type="similarity">
    <text evidence="2 7">Belongs to the XK family.</text>
</comment>
<gene>
    <name evidence="9" type="primary">8238533</name>
    <name evidence="8" type="ORF">Phum_PHUM204090</name>
</gene>
<evidence type="ECO:0000256" key="2">
    <source>
        <dbReference type="ARBA" id="ARBA00008789"/>
    </source>
</evidence>
<feature type="transmembrane region" description="Helical" evidence="7">
    <location>
        <begin position="250"/>
        <end position="273"/>
    </location>
</feature>
<sequence length="419" mass="48518">MANEFRGVRFSLNQSSGHIDIISDNKKDDGVKVFKEMELGRFYILTLILSILTFILDLYLHCWIAYIYYKAQEVTFFTLTLIFIIVPALTSSAFSMRWYLQDEDEPSMKRQPLWKWCIRIIMLVLQLAPLLRYYDTLAYGILSSIHKKKGNLLNQQKYLRMMIDEETNASLLRLLSCFLMSAPQAIIQLVFLLSQYKKAFNSLPITFEVTFLGYQTWAILCSVVSISWALTTYHRSVRFAREDKEKLSTIAAIFIFCWNAFSATSRILALSLLATLYPAWFVTICIAHWLVMSLWIDMVHHQSSLCASRCEEIIFNIALGLAYIIAFISPKDGPTRYSYLAYYLVCFIENTATLVVWCVSEMVSKNPEFHYGIIAVQVLSFILGIFFAVSYYRFYHPNGNTTVIKKTVNLAKHQYNNKS</sequence>
<dbReference type="CTD" id="8238533"/>
<feature type="transmembrane region" description="Helical" evidence="7">
    <location>
        <begin position="371"/>
        <end position="392"/>
    </location>
</feature>
<dbReference type="EMBL" id="AAZO01002368">
    <property type="status" value="NOT_ANNOTATED_CDS"/>
    <property type="molecule type" value="Genomic_DNA"/>
</dbReference>